<keyword evidence="2" id="KW-1185">Reference proteome</keyword>
<dbReference type="EMBL" id="AF399011">
    <property type="protein sequence ID" value="AGC26305.1"/>
    <property type="molecule type" value="Genomic_DNA"/>
</dbReference>
<name>L7T128_BPDPK</name>
<evidence type="ECO:0000313" key="2">
    <source>
        <dbReference type="Proteomes" id="UP000002098"/>
    </source>
</evidence>
<protein>
    <submittedName>
        <fullName evidence="1">PHIKZ024.1</fullName>
    </submittedName>
</protein>
<sequence>MLLLLNQPCIHKLDQVWNLFQRLSFEVSSARKPILGENVKLKLDDI</sequence>
<dbReference type="Proteomes" id="UP000002098">
    <property type="component" value="Segment"/>
</dbReference>
<reference evidence="1 2" key="1">
    <citation type="journal article" date="2002" name="J. Mol. Biol.">
        <title>The genome of bacteriophage phiKZ of Pseudomonas aeruginosa.</title>
        <authorList>
            <person name="Mesyanzhinov V.V."/>
            <person name="Robben J."/>
            <person name="Grymonprez B."/>
            <person name="Kostyuchenko V.A."/>
            <person name="Bourkaltseva M.V."/>
            <person name="Sykilinda N.N."/>
            <person name="Krylov V.N."/>
            <person name="Volckaert G."/>
        </authorList>
    </citation>
    <scope>NUCLEOTIDE SEQUENCE</scope>
</reference>
<dbReference type="KEGG" id="vg:40340280"/>
<proteinExistence type="predicted"/>
<evidence type="ECO:0000313" key="1">
    <source>
        <dbReference type="EMBL" id="AGC26305.1"/>
    </source>
</evidence>
<dbReference type="GeneID" id="40340280"/>
<organism evidence="1 2">
    <name type="scientific">Pseudomonas phage phiKZ</name>
    <dbReference type="NCBI Taxonomy" id="2905945"/>
    <lineage>
        <taxon>Viruses</taxon>
        <taxon>Duplodnaviria</taxon>
        <taxon>Heunggongvirae</taxon>
        <taxon>Uroviricota</taxon>
        <taxon>Caudoviricetes</taxon>
        <taxon>Chimalliviridae</taxon>
        <taxon>Phikzvirus</taxon>
        <taxon>Phikzvirus phiKZ</taxon>
    </lineage>
</organism>
<accession>L7T128</accession>
<dbReference type="RefSeq" id="YP_009639886.1">
    <property type="nucleotide sequence ID" value="NC_004629.1"/>
</dbReference>
<organismHost>
    <name type="scientific">Pseudomonas aeruginosa</name>
    <dbReference type="NCBI Taxonomy" id="287"/>
</organismHost>